<feature type="transmembrane region" description="Helical" evidence="1">
    <location>
        <begin position="60"/>
        <end position="80"/>
    </location>
</feature>
<name>A0A494ZXM5_9BACI</name>
<dbReference type="AlphaFoldDB" id="A0A494ZXM5"/>
<keyword evidence="1" id="KW-1133">Transmembrane helix</keyword>
<comment type="caution">
    <text evidence="2">The sequence shown here is derived from an EMBL/GenBank/DDBJ whole genome shotgun (WGS) entry which is preliminary data.</text>
</comment>
<evidence type="ECO:0000313" key="3">
    <source>
        <dbReference type="Proteomes" id="UP000269301"/>
    </source>
</evidence>
<dbReference type="Proteomes" id="UP000269301">
    <property type="component" value="Unassembled WGS sequence"/>
</dbReference>
<evidence type="ECO:0000256" key="1">
    <source>
        <dbReference type="SAM" id="Phobius"/>
    </source>
</evidence>
<proteinExistence type="predicted"/>
<feature type="transmembrane region" description="Helical" evidence="1">
    <location>
        <begin position="6"/>
        <end position="25"/>
    </location>
</feature>
<dbReference type="EMBL" id="RBZP01000013">
    <property type="protein sequence ID" value="RKQ31391.1"/>
    <property type="molecule type" value="Genomic_DNA"/>
</dbReference>
<gene>
    <name evidence="2" type="ORF">D8M06_14135</name>
</gene>
<evidence type="ECO:0000313" key="2">
    <source>
        <dbReference type="EMBL" id="RKQ31391.1"/>
    </source>
</evidence>
<keyword evidence="1" id="KW-0472">Membrane</keyword>
<keyword evidence="1" id="KW-0812">Transmembrane</keyword>
<reference evidence="2 3" key="1">
    <citation type="journal article" date="2016" name="Int. J. Syst. Evol. Microbiol.">
        <title>Oceanobacillus halophilus sp. nov., a novel moderately halophilic bacterium from a hypersaline lake.</title>
        <authorList>
            <person name="Amoozegar M.A."/>
            <person name="Bagheri M."/>
            <person name="Makhdoumi A."/>
            <person name="Nikou M.M."/>
            <person name="Fazeli S.A.S."/>
            <person name="Schumann P."/>
            <person name="Sproer C."/>
            <person name="Sanchez-Porro C."/>
            <person name="Ventosa A."/>
        </authorList>
    </citation>
    <scope>NUCLEOTIDE SEQUENCE [LARGE SCALE GENOMIC DNA]</scope>
    <source>
        <strain evidence="2 3">DSM 23996</strain>
    </source>
</reference>
<dbReference type="OrthoDB" id="2706947at2"/>
<organism evidence="2 3">
    <name type="scientific">Oceanobacillus halophilus</name>
    <dbReference type="NCBI Taxonomy" id="930130"/>
    <lineage>
        <taxon>Bacteria</taxon>
        <taxon>Bacillati</taxon>
        <taxon>Bacillota</taxon>
        <taxon>Bacilli</taxon>
        <taxon>Bacillales</taxon>
        <taxon>Bacillaceae</taxon>
        <taxon>Oceanobacillus</taxon>
    </lineage>
</organism>
<keyword evidence="3" id="KW-1185">Reference proteome</keyword>
<sequence length="81" mass="9327">MMIWVISIIITIALIGALIISIYTLKKEEQKAKASTVEDELKRSHEYETKSLTSNIRNLLWIYAIVIILSFVVLAIYIFLL</sequence>
<accession>A0A494ZXM5</accession>
<protein>
    <submittedName>
        <fullName evidence="2">Uncharacterized protein</fullName>
    </submittedName>
</protein>